<reference evidence="4 5" key="1">
    <citation type="submission" date="2016-02" db="EMBL/GenBank/DDBJ databases">
        <title>Genome analysis of coral dinoflagellate symbionts highlights evolutionary adaptations to a symbiotic lifestyle.</title>
        <authorList>
            <person name="Aranda M."/>
            <person name="Li Y."/>
            <person name="Liew Y.J."/>
            <person name="Baumgarten S."/>
            <person name="Simakov O."/>
            <person name="Wilson M."/>
            <person name="Piel J."/>
            <person name="Ashoor H."/>
            <person name="Bougouffa S."/>
            <person name="Bajic V.B."/>
            <person name="Ryu T."/>
            <person name="Ravasi T."/>
            <person name="Bayer T."/>
            <person name="Micklem G."/>
            <person name="Kim H."/>
            <person name="Bhak J."/>
            <person name="Lajeunesse T.C."/>
            <person name="Voolstra C.R."/>
        </authorList>
    </citation>
    <scope>NUCLEOTIDE SEQUENCE [LARGE SCALE GENOMIC DNA]</scope>
    <source>
        <strain evidence="4 5">CCMP2467</strain>
    </source>
</reference>
<dbReference type="InterPro" id="IPR005135">
    <property type="entry name" value="Endo/exonuclease/phosphatase"/>
</dbReference>
<comment type="caution">
    <text evidence="4">The sequence shown here is derived from an EMBL/GenBank/DDBJ whole genome shotgun (WGS) entry which is preliminary data.</text>
</comment>
<feature type="region of interest" description="Disordered" evidence="1">
    <location>
        <begin position="231"/>
        <end position="258"/>
    </location>
</feature>
<sequence length="1264" mass="140083">MRRLLLLCCIVACDACRPICSAEGELGTRIVYQPSSHPLCVNEDRARWGIGGMMSQQALAASTTACVSHAKLLRPRRTRQAAATHVAVDVPCTAPLQSSPTSLMLRLRVVLSRHSSLPTPYNCVALRRVARPEDDAWLMVGSSPGARLLRQVTKDEHPCCQVYAMSEDIPAYCAMLGVTGTQLPRVQQNDRAAHCEAYSVPCLGFRRRWTDFRRRNPRLRETLIQAARRRQGERLGRWERHEQEQRSAGNWGQQEQQAWPTESWDEWGWWQQHHCADWDWSASPAGHDSGALHAEYSQTTYTADTHQPADAQLSSFPLTALPTEDEDSPLETSIEHGPAPAASSHHSSVSDALLPAATVNPPAESGAGGESIPAGNFASSSSSSSELRPGSTDNRAGRPPTPPVPLRRTRLRLAAAATSSSPELVPDGQSYPPLPAGQGPEEDRLVYLRRCLQQALIASSHPSAAWAREKWGGGGDDDRPCRLAKVAVAVSAIVLSGYDWLVEGVRQPPRRRPHTSCRDSRRRLNLLSYNCGGFTSAAWAEFTHWLDTQSYDVVVVQETHWQSEGCFTLPRWYCITAAAPTDDKYSGILVMVASKLACPEHIRYTVLHPGRLLHVKIGGLTVTHSSIDVLGVYQYVWRSTATKAENLANRAVIWNQLDKTATKLPVRNTRLVMGDLNTRPPPDLGLESRHLSNSGPQDADASKFRSFIDAANLMTLNTWSGPKAFTHQHAGHRTIIDYILADKDLADVQARRSAPMHHCPLASWKDSKHWPVAANVRLRQAWMHSRRARDTCSIDVQSLRYAVRHDAPEAAQLQVTVERKLRALTVPTTADQLHAAINACLLQACSEAFPLKAKQSADAPRQQALKRDISNSLQSLWAARRVLHEARKHTARALSDVALPRPLDAGDDDDGEGQPYRSLLSSVISQWSITRVISAVSKLIYRLGIKQPAQCCTSVLCCIATCNAGLPQNTMMEGLNAEMREIFGTSLPSLMTSRSSQASNGQPPLNPKRQRQESHGGGRPRQLQPVTNHMQASLEVQVAQLARVVMNHEDQINTAKLDRGFVFFMRNSEGSILQNLFEISQRTRQAYDNGQVQDNPLRILLLKALFVELEGRLKLLDQDPQALEKTKQQGLLGDQGWFYKRWDRKARKLVDDPQRTPLPSKEMATLLMDMFRLLNASTVLKFGASRGIHEEVLEDPDSTTVFLMEISLRGKAGDPPPLGASVEVRTDGTVTKHHFRLALRERSHQSEKACGAPALLSWNEVTSP</sequence>
<gene>
    <name evidence="4" type="ORF">AK812_SmicGene23067</name>
</gene>
<dbReference type="EMBL" id="LSRX01000524">
    <property type="protein sequence ID" value="OLP94879.1"/>
    <property type="molecule type" value="Genomic_DNA"/>
</dbReference>
<evidence type="ECO:0000313" key="5">
    <source>
        <dbReference type="Proteomes" id="UP000186817"/>
    </source>
</evidence>
<feature type="signal peptide" evidence="2">
    <location>
        <begin position="1"/>
        <end position="15"/>
    </location>
</feature>
<feature type="compositionally biased region" description="Basic and acidic residues" evidence="1">
    <location>
        <begin position="231"/>
        <end position="245"/>
    </location>
</feature>
<evidence type="ECO:0000313" key="4">
    <source>
        <dbReference type="EMBL" id="OLP94879.1"/>
    </source>
</evidence>
<evidence type="ECO:0000256" key="2">
    <source>
        <dbReference type="SAM" id="SignalP"/>
    </source>
</evidence>
<feature type="compositionally biased region" description="Polar residues" evidence="1">
    <location>
        <begin position="246"/>
        <end position="258"/>
    </location>
</feature>
<name>A0A1Q9DI82_SYMMI</name>
<accession>A0A1Q9DI82</accession>
<feature type="region of interest" description="Disordered" evidence="1">
    <location>
        <begin position="991"/>
        <end position="1024"/>
    </location>
</feature>
<protein>
    <recommendedName>
        <fullName evidence="3">Endonuclease/exonuclease/phosphatase domain-containing protein</fullName>
    </recommendedName>
</protein>
<feature type="region of interest" description="Disordered" evidence="1">
    <location>
        <begin position="677"/>
        <end position="699"/>
    </location>
</feature>
<keyword evidence="2" id="KW-0732">Signal</keyword>
<dbReference type="Proteomes" id="UP000186817">
    <property type="component" value="Unassembled WGS sequence"/>
</dbReference>
<feature type="compositionally biased region" description="Low complexity" evidence="1">
    <location>
        <begin position="412"/>
        <end position="422"/>
    </location>
</feature>
<feature type="chain" id="PRO_5013249092" description="Endonuclease/exonuclease/phosphatase domain-containing protein" evidence="2">
    <location>
        <begin position="16"/>
        <end position="1264"/>
    </location>
</feature>
<feature type="domain" description="Endonuclease/exonuclease/phosphatase" evidence="3">
    <location>
        <begin position="527"/>
        <end position="750"/>
    </location>
</feature>
<feature type="compositionally biased region" description="Low complexity" evidence="1">
    <location>
        <begin position="338"/>
        <end position="347"/>
    </location>
</feature>
<dbReference type="InterPro" id="IPR036691">
    <property type="entry name" value="Endo/exonu/phosph_ase_sf"/>
</dbReference>
<dbReference type="OrthoDB" id="447080at2759"/>
<evidence type="ECO:0000259" key="3">
    <source>
        <dbReference type="Pfam" id="PF03372"/>
    </source>
</evidence>
<dbReference type="GO" id="GO:0003824">
    <property type="term" value="F:catalytic activity"/>
    <property type="evidence" value="ECO:0007669"/>
    <property type="project" value="InterPro"/>
</dbReference>
<dbReference type="Gene3D" id="3.60.10.10">
    <property type="entry name" value="Endonuclease/exonuclease/phosphatase"/>
    <property type="match status" value="1"/>
</dbReference>
<keyword evidence="5" id="KW-1185">Reference proteome</keyword>
<feature type="region of interest" description="Disordered" evidence="1">
    <location>
        <begin position="320"/>
        <end position="439"/>
    </location>
</feature>
<evidence type="ECO:0000256" key="1">
    <source>
        <dbReference type="SAM" id="MobiDB-lite"/>
    </source>
</evidence>
<dbReference type="SUPFAM" id="SSF56219">
    <property type="entry name" value="DNase I-like"/>
    <property type="match status" value="1"/>
</dbReference>
<feature type="compositionally biased region" description="Polar residues" evidence="1">
    <location>
        <begin position="991"/>
        <end position="1003"/>
    </location>
</feature>
<organism evidence="4 5">
    <name type="scientific">Symbiodinium microadriaticum</name>
    <name type="common">Dinoflagellate</name>
    <name type="synonym">Zooxanthella microadriatica</name>
    <dbReference type="NCBI Taxonomy" id="2951"/>
    <lineage>
        <taxon>Eukaryota</taxon>
        <taxon>Sar</taxon>
        <taxon>Alveolata</taxon>
        <taxon>Dinophyceae</taxon>
        <taxon>Suessiales</taxon>
        <taxon>Symbiodiniaceae</taxon>
        <taxon>Symbiodinium</taxon>
    </lineage>
</organism>
<dbReference type="Pfam" id="PF03372">
    <property type="entry name" value="Exo_endo_phos"/>
    <property type="match status" value="1"/>
</dbReference>
<proteinExistence type="predicted"/>
<dbReference type="AlphaFoldDB" id="A0A1Q9DI82"/>